<evidence type="ECO:0000256" key="7">
    <source>
        <dbReference type="ARBA" id="ARBA00022958"/>
    </source>
</evidence>
<evidence type="ECO:0000313" key="14">
    <source>
        <dbReference type="EMBL" id="OJG18339.1"/>
    </source>
</evidence>
<protein>
    <recommendedName>
        <fullName evidence="12">Ribokinase</fullName>
        <shortName evidence="12">RK</shortName>
        <ecNumber evidence="12">2.7.1.15</ecNumber>
    </recommendedName>
</protein>
<comment type="similarity">
    <text evidence="12">Belongs to the carbohydrate kinase PfkB family. Ribokinase subfamily.</text>
</comment>
<name>A0A1L8REZ4_9ENTE</name>
<dbReference type="Gene3D" id="1.10.260.40">
    <property type="entry name" value="lambda repressor-like DNA-binding domains"/>
    <property type="match status" value="1"/>
</dbReference>
<feature type="active site" description="Proton acceptor" evidence="12">
    <location>
        <position position="588"/>
    </location>
</feature>
<dbReference type="Proteomes" id="UP000181884">
    <property type="component" value="Unassembled WGS sequence"/>
</dbReference>
<keyword evidence="5 12" id="KW-0067">ATP-binding</keyword>
<feature type="binding site" evidence="12">
    <location>
        <position position="584"/>
    </location>
    <ligand>
        <name>K(+)</name>
        <dbReference type="ChEBI" id="CHEBI:29103"/>
    </ligand>
</feature>
<feature type="binding site" evidence="12">
    <location>
        <position position="623"/>
    </location>
    <ligand>
        <name>K(+)</name>
        <dbReference type="ChEBI" id="CHEBI:29103"/>
    </ligand>
</feature>
<dbReference type="InterPro" id="IPR029056">
    <property type="entry name" value="Ribokinase-like"/>
</dbReference>
<dbReference type="SMART" id="SM00354">
    <property type="entry name" value="HTH_LACI"/>
    <property type="match status" value="1"/>
</dbReference>
<evidence type="ECO:0000256" key="2">
    <source>
        <dbReference type="ARBA" id="ARBA00022723"/>
    </source>
</evidence>
<dbReference type="PRINTS" id="PR00990">
    <property type="entry name" value="RIBOKINASE"/>
</dbReference>
<comment type="cofactor">
    <cofactor evidence="12">
        <name>Mg(2+)</name>
        <dbReference type="ChEBI" id="CHEBI:18420"/>
    </cofactor>
    <text evidence="12">Requires a divalent cation, most likely magnesium in vivo, as an electrophilic catalyst to aid phosphoryl group transfer. It is the chelate of the metal and the nucleotide that is the actual substrate.</text>
</comment>
<dbReference type="GO" id="GO:0005829">
    <property type="term" value="C:cytosol"/>
    <property type="evidence" value="ECO:0007669"/>
    <property type="project" value="TreeGrafter"/>
</dbReference>
<dbReference type="GO" id="GO:0046872">
    <property type="term" value="F:metal ion binding"/>
    <property type="evidence" value="ECO:0007669"/>
    <property type="project" value="UniProtKB-KW"/>
</dbReference>
<dbReference type="InterPro" id="IPR000843">
    <property type="entry name" value="HTH_LacI"/>
</dbReference>
<feature type="binding site" evidence="12">
    <location>
        <position position="582"/>
    </location>
    <ligand>
        <name>K(+)</name>
        <dbReference type="ChEBI" id="CHEBI:29103"/>
    </ligand>
</feature>
<keyword evidence="11 12" id="KW-0119">Carbohydrate metabolism</keyword>
<dbReference type="InterPro" id="IPR011611">
    <property type="entry name" value="PfkB_dom"/>
</dbReference>
<dbReference type="UniPathway" id="UPA00916">
    <property type="reaction ID" value="UER00889"/>
</dbReference>
<feature type="binding site" evidence="12">
    <location>
        <position position="627"/>
    </location>
    <ligand>
        <name>K(+)</name>
        <dbReference type="ChEBI" id="CHEBI:29103"/>
    </ligand>
</feature>
<keyword evidence="4 12" id="KW-0418">Kinase</keyword>
<keyword evidence="15" id="KW-1185">Reference proteome</keyword>
<dbReference type="GO" id="GO:0004747">
    <property type="term" value="F:ribokinase activity"/>
    <property type="evidence" value="ECO:0007669"/>
    <property type="project" value="UniProtKB-UniRule"/>
</dbReference>
<comment type="caution">
    <text evidence="14">The sequence shown here is derived from an EMBL/GenBank/DDBJ whole genome shotgun (WGS) entry which is preliminary data.</text>
</comment>
<evidence type="ECO:0000256" key="6">
    <source>
        <dbReference type="ARBA" id="ARBA00022842"/>
    </source>
</evidence>
<dbReference type="GO" id="GO:0003677">
    <property type="term" value="F:DNA binding"/>
    <property type="evidence" value="ECO:0007669"/>
    <property type="project" value="UniProtKB-KW"/>
</dbReference>
<feature type="binding site" evidence="12">
    <location>
        <begin position="351"/>
        <end position="353"/>
    </location>
    <ligand>
        <name>substrate</name>
    </ligand>
</feature>
<evidence type="ECO:0000256" key="3">
    <source>
        <dbReference type="ARBA" id="ARBA00022741"/>
    </source>
</evidence>
<comment type="caution">
    <text evidence="12">Lacks conserved residue(s) required for the propagation of feature annotation.</text>
</comment>
<dbReference type="InterPro" id="IPR010982">
    <property type="entry name" value="Lambda_DNA-bd_dom_sf"/>
</dbReference>
<dbReference type="Gene3D" id="3.40.1190.20">
    <property type="match status" value="1"/>
</dbReference>
<dbReference type="AlphaFoldDB" id="A0A1L8REZ4"/>
<dbReference type="EMBL" id="JXKH01000004">
    <property type="protein sequence ID" value="OJG18339.1"/>
    <property type="molecule type" value="Genomic_DNA"/>
</dbReference>
<evidence type="ECO:0000313" key="15">
    <source>
        <dbReference type="Proteomes" id="UP000181884"/>
    </source>
</evidence>
<dbReference type="SUPFAM" id="SSF53613">
    <property type="entry name" value="Ribokinase-like"/>
    <property type="match status" value="1"/>
</dbReference>
<feature type="binding site" evidence="12">
    <location>
        <position position="618"/>
    </location>
    <ligand>
        <name>K(+)</name>
        <dbReference type="ChEBI" id="CHEBI:29103"/>
    </ligand>
</feature>
<reference evidence="14 15" key="1">
    <citation type="submission" date="2014-12" db="EMBL/GenBank/DDBJ databases">
        <title>Draft genome sequences of 29 type strains of Enterococci.</title>
        <authorList>
            <person name="Zhong Z."/>
            <person name="Sun Z."/>
            <person name="Liu W."/>
            <person name="Zhang W."/>
            <person name="Zhang H."/>
        </authorList>
    </citation>
    <scope>NUCLEOTIDE SEQUENCE [LARGE SCALE GENOMIC DNA]</scope>
    <source>
        <strain evidence="14 15">DSM 17029</strain>
    </source>
</reference>
<feature type="binding site" evidence="12">
    <location>
        <position position="588"/>
    </location>
    <ligand>
        <name>substrate</name>
    </ligand>
</feature>
<dbReference type="GO" id="GO:0006355">
    <property type="term" value="P:regulation of DNA-templated transcription"/>
    <property type="evidence" value="ECO:0007669"/>
    <property type="project" value="InterPro"/>
</dbReference>
<evidence type="ECO:0000256" key="5">
    <source>
        <dbReference type="ARBA" id="ARBA00022840"/>
    </source>
</evidence>
<dbReference type="Pfam" id="PF00294">
    <property type="entry name" value="PfkB"/>
    <property type="match status" value="1"/>
</dbReference>
<dbReference type="PANTHER" id="PTHR10584:SF166">
    <property type="entry name" value="RIBOKINASE"/>
    <property type="match status" value="1"/>
</dbReference>
<dbReference type="GO" id="GO:0005524">
    <property type="term" value="F:ATP binding"/>
    <property type="evidence" value="ECO:0007669"/>
    <property type="project" value="UniProtKB-UniRule"/>
</dbReference>
<dbReference type="GO" id="GO:0019303">
    <property type="term" value="P:D-ribose catabolic process"/>
    <property type="evidence" value="ECO:0007669"/>
    <property type="project" value="UniProtKB-UniRule"/>
</dbReference>
<dbReference type="PROSITE" id="PS00356">
    <property type="entry name" value="HTH_LACI_1"/>
    <property type="match status" value="1"/>
</dbReference>
<comment type="pathway">
    <text evidence="12">Carbohydrate metabolism; D-ribose degradation; D-ribose 5-phosphate from beta-D-ribopyranose: step 2/2.</text>
</comment>
<sequence length="652" mass="71873">MTVSKNQAYDEEKTNKEPKMNIKDIAKLSGVSVSTVSKIVNKKDQSISQETRERVLKIVREYNYIPYSSTKKSPNSGIIGVLINSAISADSCLNGIMKQVQHAGFSTMILNSYGNPEQELKNISNLVSKNIDGLIWEPLNKESLKNRHYFDEQGIPFVLTGAVSNSESYDLPYKHSGYFLAVQLIEKKHQNIACLIDDTFASEAFISGYKQALFDHNLPYQEELIFTKIDRQLADFIVSRRATGIISLRLSLAIELELLTERSGLYAPKDYSLISLSNAHDRAILANSSKLSTVTLDTERFGAYLGEILIARIDDTDASEYHSSLKLDNPETVSFPYEKENSKILVVGSINMDTYLYSAQLPHSGATNFLTTTTKLPGGKGFNQSVGIARLHQPVRLLGCVGSDTYSNSIFQELERNDVDTIGIQRSSLVDTGQAYVFVESGGDSMISVLPGANHQLAPAMIEKNLELFSDAKYCLIQTELPLATVEATCKIAKNKGLIIFLKPAASKKIPDSILSLIDYLLPNEDELTTLCEDFEDLESKAEYLLDKGVKNVIVTLGNRGCFLKNATTSTYFPASDFSAVDTTGASDAFISALSVYLLRGYQLPKAIQIATHAAGFSVSRDGVLNSLVDKTTLESYLSKKEPELLTAFQSE</sequence>
<keyword evidence="12" id="KW-0963">Cytoplasm</keyword>
<dbReference type="InterPro" id="IPR002139">
    <property type="entry name" value="Ribo/fructo_kinase"/>
</dbReference>
<proteinExistence type="inferred from homology"/>
<accession>A0A1L8REZ4</accession>
<feature type="binding site" evidence="12">
    <location>
        <position position="480"/>
    </location>
    <ligand>
        <name>substrate</name>
    </ligand>
</feature>
<keyword evidence="8" id="KW-0805">Transcription regulation</keyword>
<comment type="subunit">
    <text evidence="12">Homodimer.</text>
</comment>
<evidence type="ECO:0000259" key="13">
    <source>
        <dbReference type="PROSITE" id="PS50932"/>
    </source>
</evidence>
<dbReference type="CDD" id="cd01392">
    <property type="entry name" value="HTH_LacI"/>
    <property type="match status" value="1"/>
</dbReference>
<keyword evidence="3 12" id="KW-0547">Nucleotide-binding</keyword>
<dbReference type="EC" id="2.7.1.15" evidence="12"/>
<dbReference type="InterPro" id="IPR028082">
    <property type="entry name" value="Peripla_BP_I"/>
</dbReference>
<evidence type="ECO:0000256" key="12">
    <source>
        <dbReference type="HAMAP-Rule" id="MF_01987"/>
    </source>
</evidence>
<keyword evidence="10" id="KW-0804">Transcription</keyword>
<dbReference type="SUPFAM" id="SSF53822">
    <property type="entry name" value="Periplasmic binding protein-like I"/>
    <property type="match status" value="1"/>
</dbReference>
<evidence type="ECO:0000256" key="9">
    <source>
        <dbReference type="ARBA" id="ARBA00023125"/>
    </source>
</evidence>
<dbReference type="InterPro" id="IPR046335">
    <property type="entry name" value="LacI/GalR-like_sensor"/>
</dbReference>
<comment type="function">
    <text evidence="12">Catalyzes the phosphorylation of ribose at O-5 in a reaction requiring ATP and magnesium. The resulting D-ribose-5-phosphate can then be used either for sythesis of nucleotides, histidine, and tryptophan, or as a component of the pentose phosphate pathway.</text>
</comment>
<evidence type="ECO:0000256" key="11">
    <source>
        <dbReference type="ARBA" id="ARBA00023277"/>
    </source>
</evidence>
<dbReference type="Pfam" id="PF00356">
    <property type="entry name" value="LacI"/>
    <property type="match status" value="1"/>
</dbReference>
<keyword evidence="7 12" id="KW-0630">Potassium</keyword>
<comment type="activity regulation">
    <text evidence="12">Activated by a monovalent cation that binds near, but not in, the active site. The most likely occupant of the site in vivo is potassium. Ion binding induces a conformational change that may alter substrate affinity.</text>
</comment>
<comment type="subcellular location">
    <subcellularLocation>
        <location evidence="12">Cytoplasm</location>
    </subcellularLocation>
</comment>
<dbReference type="HAMAP" id="MF_01987">
    <property type="entry name" value="Ribokinase"/>
    <property type="match status" value="1"/>
</dbReference>
<gene>
    <name evidence="12" type="primary">rbsK</name>
    <name evidence="14" type="ORF">RU97_GL001736</name>
</gene>
<feature type="binding site" evidence="12">
    <location>
        <begin position="379"/>
        <end position="383"/>
    </location>
    <ligand>
        <name>substrate</name>
    </ligand>
</feature>
<feature type="binding site" evidence="12">
    <location>
        <position position="524"/>
    </location>
    <ligand>
        <name>ATP</name>
        <dbReference type="ChEBI" id="CHEBI:30616"/>
    </ligand>
</feature>
<organism evidence="14 15">
    <name type="scientific">Enterococcus canis</name>
    <dbReference type="NCBI Taxonomy" id="214095"/>
    <lineage>
        <taxon>Bacteria</taxon>
        <taxon>Bacillati</taxon>
        <taxon>Bacillota</taxon>
        <taxon>Bacilli</taxon>
        <taxon>Lactobacillales</taxon>
        <taxon>Enterococcaceae</taxon>
        <taxon>Enterococcus</taxon>
    </lineage>
</organism>
<evidence type="ECO:0000256" key="1">
    <source>
        <dbReference type="ARBA" id="ARBA00022679"/>
    </source>
</evidence>
<dbReference type="InterPro" id="IPR011877">
    <property type="entry name" value="Ribokinase"/>
</dbReference>
<feature type="binding site" evidence="12">
    <location>
        <begin position="556"/>
        <end position="561"/>
    </location>
    <ligand>
        <name>ATP</name>
        <dbReference type="ChEBI" id="CHEBI:30616"/>
    </ligand>
</feature>
<dbReference type="SUPFAM" id="SSF47413">
    <property type="entry name" value="lambda repressor-like DNA-binding domains"/>
    <property type="match status" value="1"/>
</dbReference>
<keyword evidence="9" id="KW-0238">DNA-binding</keyword>
<dbReference type="PANTHER" id="PTHR10584">
    <property type="entry name" value="SUGAR KINASE"/>
    <property type="match status" value="1"/>
</dbReference>
<evidence type="ECO:0000256" key="8">
    <source>
        <dbReference type="ARBA" id="ARBA00023015"/>
    </source>
</evidence>
<dbReference type="PROSITE" id="PS50932">
    <property type="entry name" value="HTH_LACI_2"/>
    <property type="match status" value="1"/>
</dbReference>
<dbReference type="STRING" id="214095.RU97_GL001736"/>
<feature type="binding site" evidence="12">
    <location>
        <position position="621"/>
    </location>
    <ligand>
        <name>K(+)</name>
        <dbReference type="ChEBI" id="CHEBI:29103"/>
    </ligand>
</feature>
<dbReference type="CDD" id="cd01174">
    <property type="entry name" value="ribokinase"/>
    <property type="match status" value="1"/>
</dbReference>
<evidence type="ECO:0000256" key="10">
    <source>
        <dbReference type="ARBA" id="ARBA00023163"/>
    </source>
</evidence>
<evidence type="ECO:0000256" key="4">
    <source>
        <dbReference type="ARBA" id="ARBA00022777"/>
    </source>
</evidence>
<keyword evidence="1 12" id="KW-0808">Transferase</keyword>
<comment type="catalytic activity">
    <reaction evidence="12">
        <text>D-ribose + ATP = D-ribose 5-phosphate + ADP + H(+)</text>
        <dbReference type="Rhea" id="RHEA:13697"/>
        <dbReference type="ChEBI" id="CHEBI:15378"/>
        <dbReference type="ChEBI" id="CHEBI:30616"/>
        <dbReference type="ChEBI" id="CHEBI:47013"/>
        <dbReference type="ChEBI" id="CHEBI:78346"/>
        <dbReference type="ChEBI" id="CHEBI:456216"/>
        <dbReference type="EC" id="2.7.1.15"/>
    </reaction>
</comment>
<feature type="domain" description="HTH lacI-type" evidence="13">
    <location>
        <begin position="20"/>
        <end position="66"/>
    </location>
</feature>
<dbReference type="Pfam" id="PF13377">
    <property type="entry name" value="Peripla_BP_3"/>
    <property type="match status" value="1"/>
</dbReference>
<dbReference type="Gene3D" id="3.40.50.2300">
    <property type="match status" value="2"/>
</dbReference>
<keyword evidence="2 12" id="KW-0479">Metal-binding</keyword>
<keyword evidence="6 12" id="KW-0460">Magnesium</keyword>